<reference evidence="4" key="1">
    <citation type="submission" date="2018-02" db="EMBL/GenBank/DDBJ databases">
        <title>Genome sequencing of Solimonas sp. HR-BB.</title>
        <authorList>
            <person name="Lee Y."/>
            <person name="Jeon C.O."/>
        </authorList>
    </citation>
    <scope>NUCLEOTIDE SEQUENCE [LARGE SCALE GENOMIC DNA]</scope>
    <source>
        <strain evidence="4">HR-U</strain>
    </source>
</reference>
<keyword evidence="4" id="KW-1185">Reference proteome</keyword>
<dbReference type="PROSITE" id="PS51257">
    <property type="entry name" value="PROKAR_LIPOPROTEIN"/>
    <property type="match status" value="1"/>
</dbReference>
<dbReference type="Pfam" id="PF13739">
    <property type="entry name" value="PdaC"/>
    <property type="match status" value="1"/>
</dbReference>
<comment type="caution">
    <text evidence="3">The sequence shown here is derived from an EMBL/GenBank/DDBJ whole genome shotgun (WGS) entry which is preliminary data.</text>
</comment>
<protein>
    <recommendedName>
        <fullName evidence="5">DUF3298 domain-containing protein</fullName>
    </recommendedName>
</protein>
<dbReference type="InterPro" id="IPR037126">
    <property type="entry name" value="PdaC/RsiV-like_sf"/>
</dbReference>
<evidence type="ECO:0000313" key="4">
    <source>
        <dbReference type="Proteomes" id="UP000239590"/>
    </source>
</evidence>
<organism evidence="3 4">
    <name type="scientific">Siphonobacter curvatus</name>
    <dbReference type="NCBI Taxonomy" id="2094562"/>
    <lineage>
        <taxon>Bacteria</taxon>
        <taxon>Pseudomonadati</taxon>
        <taxon>Bacteroidota</taxon>
        <taxon>Cytophagia</taxon>
        <taxon>Cytophagales</taxon>
        <taxon>Cytophagaceae</taxon>
        <taxon>Siphonobacter</taxon>
    </lineage>
</organism>
<gene>
    <name evidence="3" type="ORF">C5O19_09070</name>
</gene>
<evidence type="ECO:0008006" key="5">
    <source>
        <dbReference type="Google" id="ProtNLM"/>
    </source>
</evidence>
<dbReference type="Proteomes" id="UP000239590">
    <property type="component" value="Unassembled WGS sequence"/>
</dbReference>
<evidence type="ECO:0000259" key="2">
    <source>
        <dbReference type="Pfam" id="PF13739"/>
    </source>
</evidence>
<name>A0A2S7IQ93_9BACT</name>
<feature type="domain" description="Deacetylase PdaC" evidence="2">
    <location>
        <begin position="55"/>
        <end position="164"/>
    </location>
</feature>
<sequence length="277" mass="30710">MKQVSLFFPLLLLLAACESKKPEQQSVAGADTLAYTIKGDSVRSQLCVRPDSLCARAQFTYPVFEGNQVLTDSLLRHSVAASGYLDNPDATAAQAKASPTQVVQDFVKDFDTFIADQRKRFPNEPVMGSAWETDIRTQVLHQTPQCIAAATLTYNYSGGAHPNTNLVYVNLTPKGHQLTLNELFKPGYEKTLAATAEKLFRTQEGLKAGDPYGEKYFFENNAFALNDNFSIRPEGLLFRYNPYEIKAYAEGPTELLIPYAELTSIINTDGVLKSFVK</sequence>
<dbReference type="Gene3D" id="3.30.565.40">
    <property type="entry name" value="Fervidobacterium nodosum Rt17-B1 like"/>
    <property type="match status" value="1"/>
</dbReference>
<evidence type="ECO:0000313" key="3">
    <source>
        <dbReference type="EMBL" id="PQA59760.1"/>
    </source>
</evidence>
<dbReference type="Pfam" id="PF11738">
    <property type="entry name" value="DUF3298"/>
    <property type="match status" value="1"/>
</dbReference>
<dbReference type="InterPro" id="IPR025303">
    <property type="entry name" value="PdaC"/>
</dbReference>
<dbReference type="InterPro" id="IPR021729">
    <property type="entry name" value="DUF3298"/>
</dbReference>
<dbReference type="Gene3D" id="3.90.640.20">
    <property type="entry name" value="Heat-shock cognate protein, ATPase"/>
    <property type="match status" value="1"/>
</dbReference>
<dbReference type="AlphaFoldDB" id="A0A2S7IQ93"/>
<dbReference type="OrthoDB" id="594879at2"/>
<accession>A0A2S7IQ93</accession>
<dbReference type="RefSeq" id="WP_104711505.1">
    <property type="nucleotide sequence ID" value="NZ_PTRA01000001.1"/>
</dbReference>
<dbReference type="EMBL" id="PTRA01000001">
    <property type="protein sequence ID" value="PQA59760.1"/>
    <property type="molecule type" value="Genomic_DNA"/>
</dbReference>
<proteinExistence type="predicted"/>
<feature type="domain" description="DUF3298" evidence="1">
    <location>
        <begin position="182"/>
        <end position="259"/>
    </location>
</feature>
<evidence type="ECO:0000259" key="1">
    <source>
        <dbReference type="Pfam" id="PF11738"/>
    </source>
</evidence>